<comment type="caution">
    <text evidence="3">The sequence shown here is derived from an EMBL/GenBank/DDBJ whole genome shotgun (WGS) entry which is preliminary data.</text>
</comment>
<protein>
    <submittedName>
        <fullName evidence="3">Uncharacterized protein</fullName>
    </submittedName>
</protein>
<evidence type="ECO:0000259" key="1">
    <source>
        <dbReference type="Pfam" id="PF13456"/>
    </source>
</evidence>
<proteinExistence type="predicted"/>
<dbReference type="GO" id="GO:0003676">
    <property type="term" value="F:nucleic acid binding"/>
    <property type="evidence" value="ECO:0007669"/>
    <property type="project" value="InterPro"/>
</dbReference>
<dbReference type="InterPro" id="IPR002156">
    <property type="entry name" value="RNaseH_domain"/>
</dbReference>
<keyword evidence="4" id="KW-1185">Reference proteome</keyword>
<evidence type="ECO:0000313" key="4">
    <source>
        <dbReference type="Proteomes" id="UP001179952"/>
    </source>
</evidence>
<accession>A0AAV9AWR1</accession>
<dbReference type="EMBL" id="JAUJYN010000006">
    <property type="protein sequence ID" value="KAK1268719.1"/>
    <property type="molecule type" value="Genomic_DNA"/>
</dbReference>
<dbReference type="InterPro" id="IPR036397">
    <property type="entry name" value="RNaseH_sf"/>
</dbReference>
<sequence length="374" mass="42048">MNETGASSGGLCSNLGGNSTIRSWRRDEDILIWYPSKTGNLGLSEAWKAVRHRGTSFLWTKWIWQPIQSPKHSLCAWQAFHDKLPTLSRLQSKGLIQNSVCPLCASDREDVDHLLLGCSYSRFMWSLLFRDLLIRTSLPHNLAAFPPWLDSHMADPRHKSILLCNIKASIRESTVSKIFPASKTPENQKIADSFGLQLKQKVPSIITIHWSPPHEGWFKLNTDGSLADDRGGYGALIRNEHAEFVIGLAGRLDLPSINLLELKAIEKGVDLGLSINLTKLWIESDSTTAIAWLLGKGCIPWTAFRSLRHLHQSLDKMDCWKATHIHCEGNSPADLLAAFQSARGETFFSPGQIWPELQDMLKEDKSMKGYQRIT</sequence>
<dbReference type="Gene3D" id="3.30.420.10">
    <property type="entry name" value="Ribonuclease H-like superfamily/Ribonuclease H"/>
    <property type="match status" value="1"/>
</dbReference>
<dbReference type="Pfam" id="PF13966">
    <property type="entry name" value="zf-RVT"/>
    <property type="match status" value="1"/>
</dbReference>
<dbReference type="GO" id="GO:0004523">
    <property type="term" value="F:RNA-DNA hybrid ribonuclease activity"/>
    <property type="evidence" value="ECO:0007669"/>
    <property type="project" value="InterPro"/>
</dbReference>
<reference evidence="3" key="1">
    <citation type="journal article" date="2023" name="Nat. Commun.">
        <title>Diploid and tetraploid genomes of Acorus and the evolution of monocots.</title>
        <authorList>
            <person name="Ma L."/>
            <person name="Liu K.W."/>
            <person name="Li Z."/>
            <person name="Hsiao Y.Y."/>
            <person name="Qi Y."/>
            <person name="Fu T."/>
            <person name="Tang G.D."/>
            <person name="Zhang D."/>
            <person name="Sun W.H."/>
            <person name="Liu D.K."/>
            <person name="Li Y."/>
            <person name="Chen G.Z."/>
            <person name="Liu X.D."/>
            <person name="Liao X.Y."/>
            <person name="Jiang Y.T."/>
            <person name="Yu X."/>
            <person name="Hao Y."/>
            <person name="Huang J."/>
            <person name="Zhao X.W."/>
            <person name="Ke S."/>
            <person name="Chen Y.Y."/>
            <person name="Wu W.L."/>
            <person name="Hsu J.L."/>
            <person name="Lin Y.F."/>
            <person name="Huang M.D."/>
            <person name="Li C.Y."/>
            <person name="Huang L."/>
            <person name="Wang Z.W."/>
            <person name="Zhao X."/>
            <person name="Zhong W.Y."/>
            <person name="Peng D.H."/>
            <person name="Ahmad S."/>
            <person name="Lan S."/>
            <person name="Zhang J.S."/>
            <person name="Tsai W.C."/>
            <person name="Van de Peer Y."/>
            <person name="Liu Z.J."/>
        </authorList>
    </citation>
    <scope>NUCLEOTIDE SEQUENCE</scope>
    <source>
        <strain evidence="3">SCP</strain>
    </source>
</reference>
<dbReference type="InterPro" id="IPR012337">
    <property type="entry name" value="RNaseH-like_sf"/>
</dbReference>
<dbReference type="SUPFAM" id="SSF53098">
    <property type="entry name" value="Ribonuclease H-like"/>
    <property type="match status" value="1"/>
</dbReference>
<organism evidence="3 4">
    <name type="scientific">Acorus gramineus</name>
    <name type="common">Dwarf sweet flag</name>
    <dbReference type="NCBI Taxonomy" id="55184"/>
    <lineage>
        <taxon>Eukaryota</taxon>
        <taxon>Viridiplantae</taxon>
        <taxon>Streptophyta</taxon>
        <taxon>Embryophyta</taxon>
        <taxon>Tracheophyta</taxon>
        <taxon>Spermatophyta</taxon>
        <taxon>Magnoliopsida</taxon>
        <taxon>Liliopsida</taxon>
        <taxon>Acoraceae</taxon>
        <taxon>Acorus</taxon>
    </lineage>
</organism>
<dbReference type="InterPro" id="IPR053151">
    <property type="entry name" value="RNase_H-like"/>
</dbReference>
<evidence type="ECO:0000259" key="2">
    <source>
        <dbReference type="Pfam" id="PF13966"/>
    </source>
</evidence>
<dbReference type="Proteomes" id="UP001179952">
    <property type="component" value="Unassembled WGS sequence"/>
</dbReference>
<dbReference type="PANTHER" id="PTHR47723:SF19">
    <property type="entry name" value="POLYNUCLEOTIDYL TRANSFERASE, RIBONUCLEASE H-LIKE SUPERFAMILY PROTEIN"/>
    <property type="match status" value="1"/>
</dbReference>
<evidence type="ECO:0000313" key="3">
    <source>
        <dbReference type="EMBL" id="KAK1268719.1"/>
    </source>
</evidence>
<dbReference type="AlphaFoldDB" id="A0AAV9AWR1"/>
<dbReference type="PANTHER" id="PTHR47723">
    <property type="entry name" value="OS05G0353850 PROTEIN"/>
    <property type="match status" value="1"/>
</dbReference>
<feature type="domain" description="Reverse transcriptase zinc-binding" evidence="2">
    <location>
        <begin position="44"/>
        <end position="125"/>
    </location>
</feature>
<dbReference type="CDD" id="cd06222">
    <property type="entry name" value="RNase_H_like"/>
    <property type="match status" value="1"/>
</dbReference>
<name>A0AAV9AWR1_ACOGR</name>
<reference evidence="3" key="2">
    <citation type="submission" date="2023-06" db="EMBL/GenBank/DDBJ databases">
        <authorList>
            <person name="Ma L."/>
            <person name="Liu K.-W."/>
            <person name="Li Z."/>
            <person name="Hsiao Y.-Y."/>
            <person name="Qi Y."/>
            <person name="Fu T."/>
            <person name="Tang G."/>
            <person name="Zhang D."/>
            <person name="Sun W.-H."/>
            <person name="Liu D.-K."/>
            <person name="Li Y."/>
            <person name="Chen G.-Z."/>
            <person name="Liu X.-D."/>
            <person name="Liao X.-Y."/>
            <person name="Jiang Y.-T."/>
            <person name="Yu X."/>
            <person name="Hao Y."/>
            <person name="Huang J."/>
            <person name="Zhao X.-W."/>
            <person name="Ke S."/>
            <person name="Chen Y.-Y."/>
            <person name="Wu W.-L."/>
            <person name="Hsu J.-L."/>
            <person name="Lin Y.-F."/>
            <person name="Huang M.-D."/>
            <person name="Li C.-Y."/>
            <person name="Huang L."/>
            <person name="Wang Z.-W."/>
            <person name="Zhao X."/>
            <person name="Zhong W.-Y."/>
            <person name="Peng D.-H."/>
            <person name="Ahmad S."/>
            <person name="Lan S."/>
            <person name="Zhang J.-S."/>
            <person name="Tsai W.-C."/>
            <person name="Van De Peer Y."/>
            <person name="Liu Z.-J."/>
        </authorList>
    </citation>
    <scope>NUCLEOTIDE SEQUENCE</scope>
    <source>
        <strain evidence="3">SCP</strain>
        <tissue evidence="3">Leaves</tissue>
    </source>
</reference>
<gene>
    <name evidence="3" type="ORF">QJS04_geneDACA008217</name>
</gene>
<dbReference type="Pfam" id="PF13456">
    <property type="entry name" value="RVT_3"/>
    <property type="match status" value="1"/>
</dbReference>
<feature type="domain" description="RNase H type-1" evidence="1">
    <location>
        <begin position="221"/>
        <end position="338"/>
    </location>
</feature>
<dbReference type="InterPro" id="IPR026960">
    <property type="entry name" value="RVT-Znf"/>
</dbReference>
<dbReference type="InterPro" id="IPR044730">
    <property type="entry name" value="RNase_H-like_dom_plant"/>
</dbReference>